<dbReference type="CDD" id="cd06261">
    <property type="entry name" value="TM_PBP2"/>
    <property type="match status" value="1"/>
</dbReference>
<evidence type="ECO:0000313" key="10">
    <source>
        <dbReference type="Proteomes" id="UP000236199"/>
    </source>
</evidence>
<keyword evidence="3" id="KW-1003">Cell membrane</keyword>
<comment type="similarity">
    <text evidence="7">Belongs to the binding-protein-dependent transport system permease family.</text>
</comment>
<evidence type="ECO:0000259" key="8">
    <source>
        <dbReference type="PROSITE" id="PS50928"/>
    </source>
</evidence>
<dbReference type="GO" id="GO:0055085">
    <property type="term" value="P:transmembrane transport"/>
    <property type="evidence" value="ECO:0007669"/>
    <property type="project" value="InterPro"/>
</dbReference>
<sequence length="294" mass="33206">MQPKNKLNDVGYVLPTLIFIISIFLIPIVYTVVISFFNWNLLRPDLGIRFVGLQNYIRAFSDSFTWETMGRTFYFVIVSVLLELIFGFIIALSLNTEFKGWKVVQSIILIPFMIAPVVVGFAWKFVLNNDYGPLPQLLMNIGFSSIAENPLLANPNSAMFMVILADVWEYTPFVTLVLLAGLKALPQEPYEAAYVDGASAIQRFFYITLPLLRPSIMVAIVIRTLTSLRVFDTIFIMTGGGPGSATETLSFYGYRTAFQSYQMGYSSAINLISFFLAIVFTLIYMKILGWDNNE</sequence>
<organism evidence="9 10">
    <name type="scientific">Petrotoga miotherma DSM 10691</name>
    <dbReference type="NCBI Taxonomy" id="1434326"/>
    <lineage>
        <taxon>Bacteria</taxon>
        <taxon>Thermotogati</taxon>
        <taxon>Thermotogota</taxon>
        <taxon>Thermotogae</taxon>
        <taxon>Petrotogales</taxon>
        <taxon>Petrotogaceae</taxon>
        <taxon>Petrotoga</taxon>
    </lineage>
</organism>
<dbReference type="Gene3D" id="1.10.3720.10">
    <property type="entry name" value="MetI-like"/>
    <property type="match status" value="1"/>
</dbReference>
<keyword evidence="4 7" id="KW-0812">Transmembrane</keyword>
<dbReference type="RefSeq" id="WP_103078456.1">
    <property type="nucleotide sequence ID" value="NZ_AZRM01000015.1"/>
</dbReference>
<accession>A0A2K1PEQ2</accession>
<evidence type="ECO:0000256" key="3">
    <source>
        <dbReference type="ARBA" id="ARBA00022475"/>
    </source>
</evidence>
<dbReference type="Proteomes" id="UP000236199">
    <property type="component" value="Unassembled WGS sequence"/>
</dbReference>
<feature type="transmembrane region" description="Helical" evidence="7">
    <location>
        <begin position="106"/>
        <end position="126"/>
    </location>
</feature>
<keyword evidence="10" id="KW-1185">Reference proteome</keyword>
<feature type="transmembrane region" description="Helical" evidence="7">
    <location>
        <begin position="158"/>
        <end position="182"/>
    </location>
</feature>
<comment type="subcellular location">
    <subcellularLocation>
        <location evidence="1 7">Cell membrane</location>
        <topology evidence="1 7">Multi-pass membrane protein</topology>
    </subcellularLocation>
</comment>
<dbReference type="OrthoDB" id="9807129at2"/>
<evidence type="ECO:0000256" key="2">
    <source>
        <dbReference type="ARBA" id="ARBA00022448"/>
    </source>
</evidence>
<feature type="transmembrane region" description="Helical" evidence="7">
    <location>
        <begin position="12"/>
        <end position="37"/>
    </location>
</feature>
<evidence type="ECO:0000256" key="1">
    <source>
        <dbReference type="ARBA" id="ARBA00004651"/>
    </source>
</evidence>
<comment type="caution">
    <text evidence="9">The sequence shown here is derived from an EMBL/GenBank/DDBJ whole genome shotgun (WGS) entry which is preliminary data.</text>
</comment>
<dbReference type="PROSITE" id="PS50928">
    <property type="entry name" value="ABC_TM1"/>
    <property type="match status" value="1"/>
</dbReference>
<protein>
    <submittedName>
        <fullName evidence="9">ABC transporter permease</fullName>
    </submittedName>
</protein>
<dbReference type="EMBL" id="AZRM01000015">
    <property type="protein sequence ID" value="PNS01266.1"/>
    <property type="molecule type" value="Genomic_DNA"/>
</dbReference>
<feature type="transmembrane region" description="Helical" evidence="7">
    <location>
        <begin position="73"/>
        <end position="94"/>
    </location>
</feature>
<evidence type="ECO:0000313" key="9">
    <source>
        <dbReference type="EMBL" id="PNS01266.1"/>
    </source>
</evidence>
<keyword evidence="6 7" id="KW-0472">Membrane</keyword>
<dbReference type="SUPFAM" id="SSF161098">
    <property type="entry name" value="MetI-like"/>
    <property type="match status" value="1"/>
</dbReference>
<feature type="domain" description="ABC transmembrane type-1" evidence="8">
    <location>
        <begin position="69"/>
        <end position="284"/>
    </location>
</feature>
<name>A0A2K1PEQ2_9BACT</name>
<dbReference type="Pfam" id="PF00528">
    <property type="entry name" value="BPD_transp_1"/>
    <property type="match status" value="1"/>
</dbReference>
<proteinExistence type="inferred from homology"/>
<gene>
    <name evidence="9" type="ORF">X928_03280</name>
</gene>
<evidence type="ECO:0000256" key="5">
    <source>
        <dbReference type="ARBA" id="ARBA00022989"/>
    </source>
</evidence>
<feature type="transmembrane region" description="Helical" evidence="7">
    <location>
        <begin position="203"/>
        <end position="222"/>
    </location>
</feature>
<dbReference type="InterPro" id="IPR000515">
    <property type="entry name" value="MetI-like"/>
</dbReference>
<dbReference type="AlphaFoldDB" id="A0A2K1PEQ2"/>
<evidence type="ECO:0000256" key="6">
    <source>
        <dbReference type="ARBA" id="ARBA00023136"/>
    </source>
</evidence>
<reference evidence="9 10" key="1">
    <citation type="submission" date="2013-12" db="EMBL/GenBank/DDBJ databases">
        <title>Comparative genomics of Petrotoga isolates.</title>
        <authorList>
            <person name="Nesbo C.L."/>
            <person name="Charchuk R."/>
            <person name="Chow K."/>
        </authorList>
    </citation>
    <scope>NUCLEOTIDE SEQUENCE [LARGE SCALE GENOMIC DNA]</scope>
    <source>
        <strain evidence="9 10">DSM 10691</strain>
    </source>
</reference>
<feature type="transmembrane region" description="Helical" evidence="7">
    <location>
        <begin position="265"/>
        <end position="285"/>
    </location>
</feature>
<dbReference type="GO" id="GO:0005886">
    <property type="term" value="C:plasma membrane"/>
    <property type="evidence" value="ECO:0007669"/>
    <property type="project" value="UniProtKB-SubCell"/>
</dbReference>
<evidence type="ECO:0000256" key="4">
    <source>
        <dbReference type="ARBA" id="ARBA00022692"/>
    </source>
</evidence>
<keyword evidence="5 7" id="KW-1133">Transmembrane helix</keyword>
<keyword evidence="2 7" id="KW-0813">Transport</keyword>
<dbReference type="PANTHER" id="PTHR43005:SF2">
    <property type="entry name" value="INTEGRAL MEMBRANE SUGAR TRANSPORT PROTEIN"/>
    <property type="match status" value="1"/>
</dbReference>
<dbReference type="PANTHER" id="PTHR43005">
    <property type="entry name" value="BLR7065 PROTEIN"/>
    <property type="match status" value="1"/>
</dbReference>
<dbReference type="InterPro" id="IPR035906">
    <property type="entry name" value="MetI-like_sf"/>
</dbReference>
<evidence type="ECO:0000256" key="7">
    <source>
        <dbReference type="RuleBase" id="RU363032"/>
    </source>
</evidence>